<gene>
    <name evidence="1" type="ORF">HGP29_13040</name>
</gene>
<dbReference type="AlphaFoldDB" id="A0A7X8SKW6"/>
<comment type="caution">
    <text evidence="1">The sequence shown here is derived from an EMBL/GenBank/DDBJ whole genome shotgun (WGS) entry which is preliminary data.</text>
</comment>
<dbReference type="RefSeq" id="WP_168882850.1">
    <property type="nucleotide sequence ID" value="NZ_JABAIL010000003.1"/>
</dbReference>
<dbReference type="PROSITE" id="PS51257">
    <property type="entry name" value="PROKAR_LIPOPROTEIN"/>
    <property type="match status" value="1"/>
</dbReference>
<dbReference type="InterPro" id="IPR027829">
    <property type="entry name" value="DUF4625"/>
</dbReference>
<evidence type="ECO:0000313" key="1">
    <source>
        <dbReference type="EMBL" id="NLR92145.1"/>
    </source>
</evidence>
<dbReference type="EMBL" id="JABAIL010000003">
    <property type="protein sequence ID" value="NLR92145.1"/>
    <property type="molecule type" value="Genomic_DNA"/>
</dbReference>
<protein>
    <submittedName>
        <fullName evidence="1">DUF4625 domain-containing protein</fullName>
    </submittedName>
</protein>
<proteinExistence type="predicted"/>
<organism evidence="1 2">
    <name type="scientific">Flammeovirga agarivorans</name>
    <dbReference type="NCBI Taxonomy" id="2726742"/>
    <lineage>
        <taxon>Bacteria</taxon>
        <taxon>Pseudomonadati</taxon>
        <taxon>Bacteroidota</taxon>
        <taxon>Cytophagia</taxon>
        <taxon>Cytophagales</taxon>
        <taxon>Flammeovirgaceae</taxon>
        <taxon>Flammeovirga</taxon>
    </lineage>
</organism>
<sequence length="140" mass="16026">MKYQLISFVTIVLFLVTSCTNDEVINPSMKIYDISTTASETSSMKQINYNFNVDAEVGLSFIKVDIHPAYGHEHSFHDEVWSEIIIYDEFINTNDMNSGLKVKIEDSIEVPDYVNGEYHITISAVDLNGFEIFENEEIEI</sequence>
<accession>A0A7X8SKW6</accession>
<evidence type="ECO:0000313" key="2">
    <source>
        <dbReference type="Proteomes" id="UP000585050"/>
    </source>
</evidence>
<dbReference type="Pfam" id="PF15418">
    <property type="entry name" value="DUF4625"/>
    <property type="match status" value="1"/>
</dbReference>
<keyword evidence="2" id="KW-1185">Reference proteome</keyword>
<name>A0A7X8SKW6_9BACT</name>
<dbReference type="Proteomes" id="UP000585050">
    <property type="component" value="Unassembled WGS sequence"/>
</dbReference>
<reference evidence="1 2" key="1">
    <citation type="submission" date="2020-04" db="EMBL/GenBank/DDBJ databases">
        <title>Flammeovirga sp. SR4, a novel species isolated from seawater.</title>
        <authorList>
            <person name="Wang X."/>
        </authorList>
    </citation>
    <scope>NUCLEOTIDE SEQUENCE [LARGE SCALE GENOMIC DNA]</scope>
    <source>
        <strain evidence="1 2">SR4</strain>
    </source>
</reference>